<dbReference type="GO" id="GO:0009298">
    <property type="term" value="P:GDP-mannose biosynthetic process"/>
    <property type="evidence" value="ECO:0007669"/>
    <property type="project" value="TreeGrafter"/>
</dbReference>
<dbReference type="CDD" id="cd02509">
    <property type="entry name" value="GDP-M1P_Guanylyltransferase"/>
    <property type="match status" value="1"/>
</dbReference>
<dbReference type="Pfam" id="PF00483">
    <property type="entry name" value="NTP_transferase"/>
    <property type="match status" value="2"/>
</dbReference>
<accession>A0A2A3YIQ8</accession>
<dbReference type="InterPro" id="IPR051161">
    <property type="entry name" value="Mannose-6P_isomerase_type2"/>
</dbReference>
<gene>
    <name evidence="4" type="ORF">CIK66_09755</name>
</gene>
<comment type="caution">
    <text evidence="4">The sequence shown here is derived from an EMBL/GenBank/DDBJ whole genome shotgun (WGS) entry which is preliminary data.</text>
</comment>
<dbReference type="PANTHER" id="PTHR46390">
    <property type="entry name" value="MANNOSE-1-PHOSPHATE GUANYLYLTRANSFERASE"/>
    <property type="match status" value="1"/>
</dbReference>
<dbReference type="EMBL" id="NRGR01000016">
    <property type="protein sequence ID" value="PCC39158.1"/>
    <property type="molecule type" value="Genomic_DNA"/>
</dbReference>
<evidence type="ECO:0000259" key="3">
    <source>
        <dbReference type="Pfam" id="PF22640"/>
    </source>
</evidence>
<dbReference type="RefSeq" id="WP_096197134.1">
    <property type="nucleotide sequence ID" value="NZ_JBQCXU010000146.1"/>
</dbReference>
<dbReference type="InterPro" id="IPR054566">
    <property type="entry name" value="ManC/GMP-like_b-helix"/>
</dbReference>
<evidence type="ECO:0000313" key="4">
    <source>
        <dbReference type="EMBL" id="PCC39158.1"/>
    </source>
</evidence>
<protein>
    <submittedName>
        <fullName evidence="4">Mannose-1-phosphate guanyltransferase</fullName>
    </submittedName>
</protein>
<proteinExistence type="predicted"/>
<dbReference type="InterPro" id="IPR005835">
    <property type="entry name" value="NTP_transferase_dom"/>
</dbReference>
<feature type="compositionally biased region" description="Low complexity" evidence="1">
    <location>
        <begin position="358"/>
        <end position="368"/>
    </location>
</feature>
<dbReference type="Proteomes" id="UP000218598">
    <property type="component" value="Unassembled WGS sequence"/>
</dbReference>
<keyword evidence="4" id="KW-0808">Transferase</keyword>
<feature type="region of interest" description="Disordered" evidence="1">
    <location>
        <begin position="349"/>
        <end position="383"/>
    </location>
</feature>
<evidence type="ECO:0000259" key="2">
    <source>
        <dbReference type="Pfam" id="PF00483"/>
    </source>
</evidence>
<dbReference type="PANTHER" id="PTHR46390:SF1">
    <property type="entry name" value="MANNOSE-1-PHOSPHATE GUANYLYLTRANSFERASE"/>
    <property type="match status" value="1"/>
</dbReference>
<sequence length="453" mass="46010">MPQAPFVPVIPAGGAGTRLWPLSRRGRPKFLLDLTGSGASLLQQTVARLAPLADRAPIVVTGVPHVAAVREQVGSDVQILAEPSPRNSMPAIALAAALVERDSPDAVIGSFAADHLIGDDASFARAVTAARHAAELGHLVTIGIRPTHAATGFGYIERVVERHLERDGEKTSADGGAASGTAAAAGPTGTAAATETAAATGTAAVTGTAAATETAATAEGELRALGAVPVSRFVEKPDRDRAEAFLASGTFSWNAGIFVVRARVLLDELAEQIPGIAHGARAIAAAHGTQEYSSVLAEIWPRLTSIAIDHALAEPLAAAGKVAMVPGDFDWDDVGDFAALARQLREHRGSTGAGSAGSGRSDGSVCAGGPVGADGPDDSDGSDVQVLGAATVDALSSTATVYGSTDRHIALVGLQGISIVDTEDALLVLADEQAQTLARIVARLDENGHGHLR</sequence>
<dbReference type="InterPro" id="IPR049577">
    <property type="entry name" value="GMPP_N"/>
</dbReference>
<dbReference type="AlphaFoldDB" id="A0A2A3YIQ8"/>
<evidence type="ECO:0000256" key="1">
    <source>
        <dbReference type="SAM" id="MobiDB-lite"/>
    </source>
</evidence>
<evidence type="ECO:0000313" key="5">
    <source>
        <dbReference type="Proteomes" id="UP000218598"/>
    </source>
</evidence>
<dbReference type="SUPFAM" id="SSF159283">
    <property type="entry name" value="Guanosine diphospho-D-mannose pyrophosphorylase/mannose-6-phosphate isomerase linker domain"/>
    <property type="match status" value="1"/>
</dbReference>
<name>A0A2A3YIQ8_9MICO</name>
<feature type="domain" description="MannoseP isomerase/GMP-like beta-helix" evidence="3">
    <location>
        <begin position="398"/>
        <end position="444"/>
    </location>
</feature>
<dbReference type="InterPro" id="IPR029044">
    <property type="entry name" value="Nucleotide-diphossugar_trans"/>
</dbReference>
<dbReference type="GO" id="GO:0004475">
    <property type="term" value="F:mannose-1-phosphate guanylyltransferase (GTP) activity"/>
    <property type="evidence" value="ECO:0007669"/>
    <property type="project" value="InterPro"/>
</dbReference>
<reference evidence="4 5" key="1">
    <citation type="journal article" date="2017" name="Elife">
        <title>Extensive horizontal gene transfer in cheese-associated bacteria.</title>
        <authorList>
            <person name="Bonham K.S."/>
            <person name="Wolfe B.E."/>
            <person name="Dutton R.J."/>
        </authorList>
    </citation>
    <scope>NUCLEOTIDE SEQUENCE [LARGE SCALE GENOMIC DNA]</scope>
    <source>
        <strain evidence="4 5">341_9</strain>
    </source>
</reference>
<organism evidence="4 5">
    <name type="scientific">Brachybacterium alimentarium</name>
    <dbReference type="NCBI Taxonomy" id="47845"/>
    <lineage>
        <taxon>Bacteria</taxon>
        <taxon>Bacillati</taxon>
        <taxon>Actinomycetota</taxon>
        <taxon>Actinomycetes</taxon>
        <taxon>Micrococcales</taxon>
        <taxon>Dermabacteraceae</taxon>
        <taxon>Brachybacterium</taxon>
    </lineage>
</organism>
<feature type="domain" description="Nucleotidyl transferase" evidence="2">
    <location>
        <begin position="220"/>
        <end position="342"/>
    </location>
</feature>
<feature type="region of interest" description="Disordered" evidence="1">
    <location>
        <begin position="166"/>
        <end position="189"/>
    </location>
</feature>
<feature type="domain" description="Nucleotidyl transferase" evidence="2">
    <location>
        <begin position="8"/>
        <end position="162"/>
    </location>
</feature>
<dbReference type="OrthoDB" id="9806359at2"/>
<keyword evidence="5" id="KW-1185">Reference proteome</keyword>
<dbReference type="SUPFAM" id="SSF53448">
    <property type="entry name" value="Nucleotide-diphospho-sugar transferases"/>
    <property type="match status" value="2"/>
</dbReference>
<dbReference type="Pfam" id="PF22640">
    <property type="entry name" value="ManC_GMP_beta-helix"/>
    <property type="match status" value="1"/>
</dbReference>
<dbReference type="Gene3D" id="3.90.550.10">
    <property type="entry name" value="Spore Coat Polysaccharide Biosynthesis Protein SpsA, Chain A"/>
    <property type="match status" value="1"/>
</dbReference>
<feature type="compositionally biased region" description="Low complexity" evidence="1">
    <location>
        <begin position="173"/>
        <end position="189"/>
    </location>
</feature>